<evidence type="ECO:0000313" key="2">
    <source>
        <dbReference type="Proteomes" id="UP000247832"/>
    </source>
</evidence>
<keyword evidence="2" id="KW-1185">Reference proteome</keyword>
<name>A0A2V5L4N4_9MICC</name>
<organism evidence="1 2">
    <name type="scientific">Arthrobacter livingstonensis</name>
    <dbReference type="NCBI Taxonomy" id="670078"/>
    <lineage>
        <taxon>Bacteria</taxon>
        <taxon>Bacillati</taxon>
        <taxon>Actinomycetota</taxon>
        <taxon>Actinomycetes</taxon>
        <taxon>Micrococcales</taxon>
        <taxon>Micrococcaceae</taxon>
        <taxon>Arthrobacter</taxon>
    </lineage>
</organism>
<dbReference type="OrthoDB" id="4947588at2"/>
<dbReference type="AlphaFoldDB" id="A0A2V5L4N4"/>
<proteinExistence type="predicted"/>
<protein>
    <recommendedName>
        <fullName evidence="3">PRC-barrel domain-containing protein</fullName>
    </recommendedName>
</protein>
<evidence type="ECO:0008006" key="3">
    <source>
        <dbReference type="Google" id="ProtNLM"/>
    </source>
</evidence>
<evidence type="ECO:0000313" key="1">
    <source>
        <dbReference type="EMBL" id="PYI66441.1"/>
    </source>
</evidence>
<comment type="caution">
    <text evidence="1">The sequence shown here is derived from an EMBL/GenBank/DDBJ whole genome shotgun (WGS) entry which is preliminary data.</text>
</comment>
<dbReference type="RefSeq" id="WP_110501660.1">
    <property type="nucleotide sequence ID" value="NZ_QJVD01000015.1"/>
</dbReference>
<sequence length="116" mass="12732">MITYDHVVKGMLVVDSQGREIGKVSHVEPANAKIADFEEAASVSTQDPINLILTAIFGATPRVPKEMSSHLFRSGFVKISGHGLWSGSRFAGFNAIDRVDDHHVYLSRTVHQLDAM</sequence>
<reference evidence="1 2" key="1">
    <citation type="submission" date="2018-05" db="EMBL/GenBank/DDBJ databases">
        <title>Genetic diversity of glacier-inhabiting Cryobacterium bacteria in China and description of Cryobacterium mengkeensis sp. nov. and Arthrobacter glacialis sp. nov.</title>
        <authorList>
            <person name="Liu Q."/>
            <person name="Xin Y.-H."/>
        </authorList>
    </citation>
    <scope>NUCLEOTIDE SEQUENCE [LARGE SCALE GENOMIC DNA]</scope>
    <source>
        <strain evidence="1 2">LI2</strain>
    </source>
</reference>
<dbReference type="EMBL" id="QJVD01000015">
    <property type="protein sequence ID" value="PYI66441.1"/>
    <property type="molecule type" value="Genomic_DNA"/>
</dbReference>
<dbReference type="Proteomes" id="UP000247832">
    <property type="component" value="Unassembled WGS sequence"/>
</dbReference>
<gene>
    <name evidence="1" type="ORF">CVV68_14210</name>
</gene>
<accession>A0A2V5L4N4</accession>